<evidence type="ECO:0000313" key="3">
    <source>
        <dbReference type="EMBL" id="NNU35172.1"/>
    </source>
</evidence>
<keyword evidence="3" id="KW-0378">Hydrolase</keyword>
<feature type="domain" description="Inosine/uridine-preferring nucleoside hydrolase" evidence="2">
    <location>
        <begin position="37"/>
        <end position="352"/>
    </location>
</feature>
<dbReference type="Proteomes" id="UP000519972">
    <property type="component" value="Unassembled WGS sequence"/>
</dbReference>
<dbReference type="InterPro" id="IPR001910">
    <property type="entry name" value="Inosine/uridine_hydrolase_dom"/>
</dbReference>
<dbReference type="RefSeq" id="WP_171375809.1">
    <property type="nucleotide sequence ID" value="NZ_JABFCN010000002.1"/>
</dbReference>
<proteinExistence type="predicted"/>
<accession>A0A7Y3WCY0</accession>
<evidence type="ECO:0000313" key="4">
    <source>
        <dbReference type="Proteomes" id="UP000519972"/>
    </source>
</evidence>
<feature type="chain" id="PRO_5030529520" evidence="1">
    <location>
        <begin position="30"/>
        <end position="361"/>
    </location>
</feature>
<protein>
    <submittedName>
        <fullName evidence="3">Nucleoside hydrolase</fullName>
    </submittedName>
</protein>
<organism evidence="3 4">
    <name type="scientific">Rhizobium sophorae</name>
    <dbReference type="NCBI Taxonomy" id="1535242"/>
    <lineage>
        <taxon>Bacteria</taxon>
        <taxon>Pseudomonadati</taxon>
        <taxon>Pseudomonadota</taxon>
        <taxon>Alphaproteobacteria</taxon>
        <taxon>Hyphomicrobiales</taxon>
        <taxon>Rhizobiaceae</taxon>
        <taxon>Rhizobium/Agrobacterium group</taxon>
        <taxon>Rhizobium</taxon>
    </lineage>
</organism>
<reference evidence="3 4" key="1">
    <citation type="submission" date="2020-02" db="EMBL/GenBank/DDBJ databases">
        <authorList>
            <person name="Sun Q."/>
        </authorList>
    </citation>
    <scope>NUCLEOTIDE SEQUENCE [LARGE SCALE GENOMIC DNA]</scope>
    <source>
        <strain evidence="3 4">CCBAU 03386</strain>
    </source>
</reference>
<feature type="signal peptide" evidence="1">
    <location>
        <begin position="1"/>
        <end position="29"/>
    </location>
</feature>
<dbReference type="GO" id="GO:0016799">
    <property type="term" value="F:hydrolase activity, hydrolyzing N-glycosyl compounds"/>
    <property type="evidence" value="ECO:0007669"/>
    <property type="project" value="InterPro"/>
</dbReference>
<name>A0A7Y3WCY0_9HYPH</name>
<dbReference type="PANTHER" id="PTHR46190">
    <property type="entry name" value="SI:CH211-201H21.5-RELATED"/>
    <property type="match status" value="1"/>
</dbReference>
<evidence type="ECO:0000256" key="1">
    <source>
        <dbReference type="SAM" id="SignalP"/>
    </source>
</evidence>
<gene>
    <name evidence="3" type="ORF">G9X64_01350</name>
</gene>
<dbReference type="SUPFAM" id="SSF53590">
    <property type="entry name" value="Nucleoside hydrolase"/>
    <property type="match status" value="1"/>
</dbReference>
<dbReference type="PANTHER" id="PTHR46190:SF1">
    <property type="entry name" value="SI:CH211-201H21.5"/>
    <property type="match status" value="1"/>
</dbReference>
<keyword evidence="1" id="KW-0732">Signal</keyword>
<dbReference type="Gene3D" id="3.90.245.10">
    <property type="entry name" value="Ribonucleoside hydrolase-like"/>
    <property type="match status" value="1"/>
</dbReference>
<dbReference type="EMBL" id="JABFCN010000002">
    <property type="protein sequence ID" value="NNU35172.1"/>
    <property type="molecule type" value="Genomic_DNA"/>
</dbReference>
<dbReference type="InterPro" id="IPR052775">
    <property type="entry name" value="IUN_hydrolase"/>
</dbReference>
<dbReference type="Pfam" id="PF01156">
    <property type="entry name" value="IU_nuc_hydro"/>
    <property type="match status" value="1"/>
</dbReference>
<keyword evidence="4" id="KW-1185">Reference proteome</keyword>
<comment type="caution">
    <text evidence="3">The sequence shown here is derived from an EMBL/GenBank/DDBJ whole genome shotgun (WGS) entry which is preliminary data.</text>
</comment>
<dbReference type="AlphaFoldDB" id="A0A7Y3WCY0"/>
<sequence>MKRHRMRSFVHQLAASLALGMCLSTVGHAQTTPPKFILDQDFAGPGGSDLQPILFFLDNPKAELLGLTGVTGDEWMPKGVAQTLRFLEIAQHPQIPVYKGALMPLINTPDRLTAWEAQYGKLSWKGAWNKPETDGTTQNFDPMKVPELKEGMPTTKAQTQSAVDFMIDQVHKYPGQVTIVAAGPLTNIALAVRTDPGFASLVKTLLVTGAPKAAFDPTSGKVLSADAFNSIFDPEAAHIVMTAGFPSIVATGLVTDAVSVDDALIKDMKAKAPALTDYLVNNAWKDLPMWDEITTAIAIDPTLATKTTEVFADVDIGEGRQRGQFIVFDEKSAPAKVGKITVVLDIDRARFRKMFLEAVAR</sequence>
<evidence type="ECO:0000259" key="2">
    <source>
        <dbReference type="Pfam" id="PF01156"/>
    </source>
</evidence>
<dbReference type="InterPro" id="IPR036452">
    <property type="entry name" value="Ribo_hydro-like"/>
</dbReference>